<dbReference type="InterPro" id="IPR051033">
    <property type="entry name" value="SH3BGR"/>
</dbReference>
<comment type="similarity">
    <text evidence="1">Belongs to the SH3BGR family.</text>
</comment>
<reference evidence="3 4" key="1">
    <citation type="submission" date="2014-04" db="EMBL/GenBank/DDBJ databases">
        <authorList>
            <consortium name="DOE Joint Genome Institute"/>
            <person name="Kuo A."/>
            <person name="Kohler A."/>
            <person name="Costa M.D."/>
            <person name="Nagy L.G."/>
            <person name="Floudas D."/>
            <person name="Copeland A."/>
            <person name="Barry K.W."/>
            <person name="Cichocki N."/>
            <person name="Veneault-Fourrey C."/>
            <person name="LaButti K."/>
            <person name="Lindquist E.A."/>
            <person name="Lipzen A."/>
            <person name="Lundell T."/>
            <person name="Morin E."/>
            <person name="Murat C."/>
            <person name="Sun H."/>
            <person name="Tunlid A."/>
            <person name="Henrissat B."/>
            <person name="Grigoriev I.V."/>
            <person name="Hibbett D.S."/>
            <person name="Martin F."/>
            <person name="Nordberg H.P."/>
            <person name="Cantor M.N."/>
            <person name="Hua S.X."/>
        </authorList>
    </citation>
    <scope>NUCLEOTIDE SEQUENCE [LARGE SCALE GENOMIC DNA]</scope>
    <source>
        <strain evidence="3 4">Marx 270</strain>
    </source>
</reference>
<dbReference type="Proteomes" id="UP000054217">
    <property type="component" value="Unassembled WGS sequence"/>
</dbReference>
<feature type="region of interest" description="Disordered" evidence="2">
    <location>
        <begin position="186"/>
        <end position="215"/>
    </location>
</feature>
<dbReference type="AlphaFoldDB" id="A0A0C3P5K1"/>
<evidence type="ECO:0000256" key="1">
    <source>
        <dbReference type="ARBA" id="ARBA00007764"/>
    </source>
</evidence>
<dbReference type="PANTHER" id="PTHR12232:SF0">
    <property type="entry name" value="THIOREDOXIN DOMAIN-CONTAINING PROTEIN"/>
    <property type="match status" value="1"/>
</dbReference>
<dbReference type="HOGENOM" id="CLU_075375_1_0_1"/>
<feature type="compositionally biased region" description="Low complexity" evidence="2">
    <location>
        <begin position="108"/>
        <end position="122"/>
    </location>
</feature>
<evidence type="ECO:0000313" key="3">
    <source>
        <dbReference type="EMBL" id="KIO08405.1"/>
    </source>
</evidence>
<reference evidence="4" key="2">
    <citation type="submission" date="2015-01" db="EMBL/GenBank/DDBJ databases">
        <title>Evolutionary Origins and Diversification of the Mycorrhizal Mutualists.</title>
        <authorList>
            <consortium name="DOE Joint Genome Institute"/>
            <consortium name="Mycorrhizal Genomics Consortium"/>
            <person name="Kohler A."/>
            <person name="Kuo A."/>
            <person name="Nagy L.G."/>
            <person name="Floudas D."/>
            <person name="Copeland A."/>
            <person name="Barry K.W."/>
            <person name="Cichocki N."/>
            <person name="Veneault-Fourrey C."/>
            <person name="LaButti K."/>
            <person name="Lindquist E.A."/>
            <person name="Lipzen A."/>
            <person name="Lundell T."/>
            <person name="Morin E."/>
            <person name="Murat C."/>
            <person name="Riley R."/>
            <person name="Ohm R."/>
            <person name="Sun H."/>
            <person name="Tunlid A."/>
            <person name="Henrissat B."/>
            <person name="Grigoriev I.V."/>
            <person name="Hibbett D.S."/>
            <person name="Martin F."/>
        </authorList>
    </citation>
    <scope>NUCLEOTIDE SEQUENCE [LARGE SCALE GENOMIC DNA]</scope>
    <source>
        <strain evidence="4">Marx 270</strain>
    </source>
</reference>
<dbReference type="InParanoid" id="A0A0C3P5K1"/>
<proteinExistence type="inferred from homology"/>
<evidence type="ECO:0000313" key="4">
    <source>
        <dbReference type="Proteomes" id="UP000054217"/>
    </source>
</evidence>
<sequence>MPSPPIQVFLTTIASQPELRKRQEYILRILQTKKIPFISYDLACDEEAKRLWKRKAPLDKQQLPGILVGGRYPGDFDAFEEAVEYEELDTFLRLKETWNAAVDEDRPAPAAKPVGVPGAVPVSQMTPEHHKPKFFPKDPSSPLKPVNKGNDFDIGSELQGFGLQGVRVTDDELKKLVEELGLGGDDAADIVKSLGGDGSSSKPTAEGSGGDTQRC</sequence>
<dbReference type="Gene3D" id="3.40.30.10">
    <property type="entry name" value="Glutaredoxin"/>
    <property type="match status" value="1"/>
</dbReference>
<evidence type="ECO:0008006" key="5">
    <source>
        <dbReference type="Google" id="ProtNLM"/>
    </source>
</evidence>
<keyword evidence="4" id="KW-1185">Reference proteome</keyword>
<accession>A0A0C3P5K1</accession>
<dbReference type="PANTHER" id="PTHR12232">
    <property type="entry name" value="SH3 DOMAIN-BINDING GLUTAMIC ACID-RICH-LIKE PROTEIN"/>
    <property type="match status" value="1"/>
</dbReference>
<evidence type="ECO:0000256" key="2">
    <source>
        <dbReference type="SAM" id="MobiDB-lite"/>
    </source>
</evidence>
<dbReference type="InterPro" id="IPR036249">
    <property type="entry name" value="Thioredoxin-like_sf"/>
</dbReference>
<dbReference type="OrthoDB" id="9932926at2759"/>
<dbReference type="EMBL" id="KN831957">
    <property type="protein sequence ID" value="KIO08405.1"/>
    <property type="molecule type" value="Genomic_DNA"/>
</dbReference>
<dbReference type="InterPro" id="IPR006993">
    <property type="entry name" value="Glut_rich_SH3-bd"/>
</dbReference>
<feature type="region of interest" description="Disordered" evidence="2">
    <location>
        <begin position="108"/>
        <end position="143"/>
    </location>
</feature>
<dbReference type="GO" id="GO:0005737">
    <property type="term" value="C:cytoplasm"/>
    <property type="evidence" value="ECO:0007669"/>
    <property type="project" value="TreeGrafter"/>
</dbReference>
<protein>
    <recommendedName>
        <fullName evidence="5">Glutaredoxin domain-containing protein</fullName>
    </recommendedName>
</protein>
<name>A0A0C3P5K1_PISTI</name>
<dbReference type="Pfam" id="PF04908">
    <property type="entry name" value="SH3BGR"/>
    <property type="match status" value="1"/>
</dbReference>
<dbReference type="STRING" id="870435.A0A0C3P5K1"/>
<organism evidence="3 4">
    <name type="scientific">Pisolithus tinctorius Marx 270</name>
    <dbReference type="NCBI Taxonomy" id="870435"/>
    <lineage>
        <taxon>Eukaryota</taxon>
        <taxon>Fungi</taxon>
        <taxon>Dikarya</taxon>
        <taxon>Basidiomycota</taxon>
        <taxon>Agaricomycotina</taxon>
        <taxon>Agaricomycetes</taxon>
        <taxon>Agaricomycetidae</taxon>
        <taxon>Boletales</taxon>
        <taxon>Sclerodermatineae</taxon>
        <taxon>Pisolithaceae</taxon>
        <taxon>Pisolithus</taxon>
    </lineage>
</organism>
<gene>
    <name evidence="3" type="ORF">M404DRAFT_997330</name>
</gene>
<dbReference type="SUPFAM" id="SSF52833">
    <property type="entry name" value="Thioredoxin-like"/>
    <property type="match status" value="1"/>
</dbReference>